<evidence type="ECO:0000313" key="2">
    <source>
        <dbReference type="Proteomes" id="UP000287166"/>
    </source>
</evidence>
<dbReference type="RefSeq" id="XP_027620726.1">
    <property type="nucleotide sequence ID" value="XM_027764925.1"/>
</dbReference>
<proteinExistence type="predicted"/>
<sequence length="221" mass="25268">MSAPTYDEIRDVARKAVDIFGQRQLRCCLFGSTACALYGTSRCPNDVDLVVLDPESDPEDLKQMLVDGDVNFYLVPSKDTNATYQVLWYILPYSPDGQRRMCKVDILIPGGDLGIPFVPAEFLETRHNFPVMPILPLLLLKLQGWVDHRSAERWSVQEKQHADVEDIEDLIIIACDQRVHTSICTWLPQEFFEAAEDRVEDYAGQFPLSSLYWYTLGFDVE</sequence>
<dbReference type="EMBL" id="BFAD01000017">
    <property type="protein sequence ID" value="GBE89813.1"/>
    <property type="molecule type" value="Genomic_DNA"/>
</dbReference>
<dbReference type="OrthoDB" id="3133286at2759"/>
<keyword evidence="2" id="KW-1185">Reference proteome</keyword>
<protein>
    <submittedName>
        <fullName evidence="1">Uncharacterized protein</fullName>
    </submittedName>
</protein>
<dbReference type="InterPro" id="IPR043519">
    <property type="entry name" value="NT_sf"/>
</dbReference>
<organism evidence="1 2">
    <name type="scientific">Sparassis crispa</name>
    <dbReference type="NCBI Taxonomy" id="139825"/>
    <lineage>
        <taxon>Eukaryota</taxon>
        <taxon>Fungi</taxon>
        <taxon>Dikarya</taxon>
        <taxon>Basidiomycota</taxon>
        <taxon>Agaricomycotina</taxon>
        <taxon>Agaricomycetes</taxon>
        <taxon>Polyporales</taxon>
        <taxon>Sparassidaceae</taxon>
        <taxon>Sparassis</taxon>
    </lineage>
</organism>
<name>A0A401H5Z9_9APHY</name>
<comment type="caution">
    <text evidence="1">The sequence shown here is derived from an EMBL/GenBank/DDBJ whole genome shotgun (WGS) entry which is preliminary data.</text>
</comment>
<gene>
    <name evidence="1" type="ORF">SCP_1701380</name>
</gene>
<reference evidence="1 2" key="1">
    <citation type="journal article" date="2018" name="Sci. Rep.">
        <title>Genome sequence of the cauliflower mushroom Sparassis crispa (Hanabiratake) and its association with beneficial usage.</title>
        <authorList>
            <person name="Kiyama R."/>
            <person name="Furutani Y."/>
            <person name="Kawaguchi K."/>
            <person name="Nakanishi T."/>
        </authorList>
    </citation>
    <scope>NUCLEOTIDE SEQUENCE [LARGE SCALE GENOMIC DNA]</scope>
</reference>
<dbReference type="Gene3D" id="3.30.460.40">
    <property type="match status" value="1"/>
</dbReference>
<evidence type="ECO:0000313" key="1">
    <source>
        <dbReference type="EMBL" id="GBE89813.1"/>
    </source>
</evidence>
<accession>A0A401H5Z9</accession>
<dbReference type="Proteomes" id="UP000287166">
    <property type="component" value="Unassembled WGS sequence"/>
</dbReference>
<dbReference type="InParanoid" id="A0A401H5Z9"/>
<dbReference type="AlphaFoldDB" id="A0A401H5Z9"/>
<dbReference type="GeneID" id="38786730"/>
<dbReference type="SUPFAM" id="SSF81301">
    <property type="entry name" value="Nucleotidyltransferase"/>
    <property type="match status" value="1"/>
</dbReference>